<name>A0A7D5PEC9_9EURY</name>
<dbReference type="Pfam" id="PF13635">
    <property type="entry name" value="DUF4143"/>
    <property type="match status" value="1"/>
</dbReference>
<dbReference type="InterPro" id="IPR041682">
    <property type="entry name" value="AAA_14"/>
</dbReference>
<dbReference type="OrthoDB" id="371918at2157"/>
<keyword evidence="3" id="KW-0547">Nucleotide-binding</keyword>
<dbReference type="Proteomes" id="UP000509346">
    <property type="component" value="Chromosome"/>
</dbReference>
<dbReference type="InterPro" id="IPR025420">
    <property type="entry name" value="DUF4143"/>
</dbReference>
<proteinExistence type="predicted"/>
<feature type="domain" description="AAA" evidence="1">
    <location>
        <begin position="48"/>
        <end position="188"/>
    </location>
</feature>
<keyword evidence="3" id="KW-0067">ATP-binding</keyword>
<dbReference type="InterPro" id="IPR027417">
    <property type="entry name" value="P-loop_NTPase"/>
</dbReference>
<dbReference type="GeneID" id="56085747"/>
<dbReference type="GO" id="GO:0005524">
    <property type="term" value="F:ATP binding"/>
    <property type="evidence" value="ECO:0007669"/>
    <property type="project" value="UniProtKB-KW"/>
</dbReference>
<dbReference type="CDD" id="cd00009">
    <property type="entry name" value="AAA"/>
    <property type="match status" value="1"/>
</dbReference>
<dbReference type="PANTHER" id="PTHR33295:SF18">
    <property type="entry name" value="AAA+ ATPASE DOMAIN-CONTAINING PROTEIN"/>
    <property type="match status" value="1"/>
</dbReference>
<dbReference type="SUPFAM" id="SSF52540">
    <property type="entry name" value="P-loop containing nucleoside triphosphate hydrolases"/>
    <property type="match status" value="1"/>
</dbReference>
<dbReference type="RefSeq" id="WP_179919620.1">
    <property type="nucleotide sequence ID" value="NZ_CP058909.1"/>
</dbReference>
<organism evidence="3 4">
    <name type="scientific">Halosimplex pelagicum</name>
    <dbReference type="NCBI Taxonomy" id="869886"/>
    <lineage>
        <taxon>Archaea</taxon>
        <taxon>Methanobacteriati</taxon>
        <taxon>Methanobacteriota</taxon>
        <taxon>Stenosarchaea group</taxon>
        <taxon>Halobacteria</taxon>
        <taxon>Halobacteriales</taxon>
        <taxon>Haloarculaceae</taxon>
        <taxon>Halosimplex</taxon>
    </lineage>
</organism>
<feature type="domain" description="DUF4143" evidence="2">
    <location>
        <begin position="280"/>
        <end position="435"/>
    </location>
</feature>
<dbReference type="AlphaFoldDB" id="A0A7D5PEC9"/>
<dbReference type="Gene3D" id="3.40.50.300">
    <property type="entry name" value="P-loop containing nucleotide triphosphate hydrolases"/>
    <property type="match status" value="1"/>
</dbReference>
<protein>
    <submittedName>
        <fullName evidence="3">ATP-binding protein</fullName>
    </submittedName>
</protein>
<reference evidence="3 4" key="1">
    <citation type="submission" date="2020-07" db="EMBL/GenBank/DDBJ databases">
        <title>Halosimplex litoreum sp. nov. and Halosimplex rubrum sp. nov., isolated from different salt environments.</title>
        <authorList>
            <person name="Cui H."/>
        </authorList>
    </citation>
    <scope>NUCLEOTIDE SEQUENCE [LARGE SCALE GENOMIC DNA]</scope>
    <source>
        <strain evidence="3 4">R2</strain>
    </source>
</reference>
<keyword evidence="4" id="KW-1185">Reference proteome</keyword>
<sequence length="485" mass="54596">MDEATLLALLNRMNLWWGGEGVQKSLKKADHRRRDFYKIRERLMTSSRPILTIRGPRQVGKTTLCGQLIESLLTEERIPSDRILYLTIENSAVLSNPEGVIEEAIETFKTNILQRDFRDVDGTVYVFIDEVQKAPNWADTLKYYTDTYSNLQFVATGSISTLIKSDAGDTLIGRMDEQIMMPMKFIEYVRYESVLDQETAYDESTELRSKFEESVKEGDSTALRGALSRFFGVHESEKPQLQRLKDEYLLKGGYPGVLTETVPDSYNLLDTDLRNTVTGDLANVFQVEKPEKVLRVLSLLAASTGAKVSKSSIAEAADVSRQTVDAYLDHLDEFYLINRCPKYSGSEYSSGGLPKIYLQDVGIYNAINGTLAESTLENPDALGPIFETAVCDHTRRLQFYLSNAQNAGISYYDSGGEVDFVLDGNEYLVPIEVKNGDSTSRSLRGLKRFLEERNAEFGICVNNSDVLDHEDGIVHVPAWIYLFLC</sequence>
<dbReference type="Pfam" id="PF13173">
    <property type="entry name" value="AAA_14"/>
    <property type="match status" value="1"/>
</dbReference>
<dbReference type="KEGG" id="hpel:HZS54_24120"/>
<evidence type="ECO:0000313" key="4">
    <source>
        <dbReference type="Proteomes" id="UP000509346"/>
    </source>
</evidence>
<accession>A0A7D5PEC9</accession>
<evidence type="ECO:0000259" key="2">
    <source>
        <dbReference type="Pfam" id="PF13635"/>
    </source>
</evidence>
<gene>
    <name evidence="3" type="ORF">HZS54_24120</name>
</gene>
<evidence type="ECO:0000259" key="1">
    <source>
        <dbReference type="Pfam" id="PF13173"/>
    </source>
</evidence>
<dbReference type="PANTHER" id="PTHR33295">
    <property type="entry name" value="ATPASE"/>
    <property type="match status" value="1"/>
</dbReference>
<evidence type="ECO:0000313" key="3">
    <source>
        <dbReference type="EMBL" id="QLH84538.1"/>
    </source>
</evidence>
<dbReference type="EMBL" id="CP058909">
    <property type="protein sequence ID" value="QLH84538.1"/>
    <property type="molecule type" value="Genomic_DNA"/>
</dbReference>